<sequence length="437" mass="49944">MDTRSEPPADQAALLKLPVGLIESIVEYLRTWPAKQDFLNFRLTHRILHEKSFRLFGKLYFEHVKTELTLKKLQRLIDIAAHPPVAKYVKTLEIIAQDFDNSDLAYVQLYADNWLEGISRRDNTRFKGARDIYDQFRADFVDRIESDKRIRESGLAHSLLTRAMSGLKNLEALSCDYNYRSQRRRLEKLWDDLLSPSEFDDDLRALDFDWDVRARRERRRCNMDIILSAVIASGVAPSKLEFSGGLFVAKKETPGSGLPETLLYERLFRNSFRNLKVLEIVLSADAESDVKYMPWFLGAACANLQELAIVCHLDSQEQDALIPIFDAILATCEFESLQVLGLSIPANATTHLSQFIRRNGKTLREIDIQISPSKSAKWSEVLRACLEAGRLESLDLSTYADCYGSLHSVTFSPEHPPSSRPEEVLEKWEAVERAAEL</sequence>
<proteinExistence type="predicted"/>
<evidence type="ECO:0008006" key="3">
    <source>
        <dbReference type="Google" id="ProtNLM"/>
    </source>
</evidence>
<gene>
    <name evidence="1" type="ORF">J3D65DRAFT_680591</name>
</gene>
<accession>A0ABR1L8T4</accession>
<comment type="caution">
    <text evidence="1">The sequence shown here is derived from an EMBL/GenBank/DDBJ whole genome shotgun (WGS) entry which is preliminary data.</text>
</comment>
<dbReference type="EMBL" id="JBBPEH010000012">
    <property type="protein sequence ID" value="KAK7531656.1"/>
    <property type="molecule type" value="Genomic_DNA"/>
</dbReference>
<protein>
    <recommendedName>
        <fullName evidence="3">F-box domain-containing protein</fullName>
    </recommendedName>
</protein>
<keyword evidence="2" id="KW-1185">Reference proteome</keyword>
<organism evidence="1 2">
    <name type="scientific">Phyllosticta citribraziliensis</name>
    <dbReference type="NCBI Taxonomy" id="989973"/>
    <lineage>
        <taxon>Eukaryota</taxon>
        <taxon>Fungi</taxon>
        <taxon>Dikarya</taxon>
        <taxon>Ascomycota</taxon>
        <taxon>Pezizomycotina</taxon>
        <taxon>Dothideomycetes</taxon>
        <taxon>Dothideomycetes incertae sedis</taxon>
        <taxon>Botryosphaeriales</taxon>
        <taxon>Phyllostictaceae</taxon>
        <taxon>Phyllosticta</taxon>
    </lineage>
</organism>
<evidence type="ECO:0000313" key="2">
    <source>
        <dbReference type="Proteomes" id="UP001360953"/>
    </source>
</evidence>
<dbReference type="GeneID" id="92036621"/>
<name>A0ABR1L8T4_9PEZI</name>
<evidence type="ECO:0000313" key="1">
    <source>
        <dbReference type="EMBL" id="KAK7531656.1"/>
    </source>
</evidence>
<reference evidence="1 2" key="1">
    <citation type="submission" date="2024-04" db="EMBL/GenBank/DDBJ databases">
        <title>Phyllosticta paracitricarpa is synonymous to the EU quarantine fungus P. citricarpa based on phylogenomic analyses.</title>
        <authorList>
            <consortium name="Lawrence Berkeley National Laboratory"/>
            <person name="Van ingen-buijs V.A."/>
            <person name="Van westerhoven A.C."/>
            <person name="Haridas S."/>
            <person name="Skiadas P."/>
            <person name="Martin F."/>
            <person name="Groenewald J.Z."/>
            <person name="Crous P.W."/>
            <person name="Seidl M.F."/>
        </authorList>
    </citation>
    <scope>NUCLEOTIDE SEQUENCE [LARGE SCALE GENOMIC DNA]</scope>
    <source>
        <strain evidence="1 2">CPC 17464</strain>
    </source>
</reference>
<dbReference type="Proteomes" id="UP001360953">
    <property type="component" value="Unassembled WGS sequence"/>
</dbReference>
<dbReference type="RefSeq" id="XP_066651480.1">
    <property type="nucleotide sequence ID" value="XM_066803715.1"/>
</dbReference>